<name>A0A843U8F0_COLES</name>
<comment type="caution">
    <text evidence="1">The sequence shown here is derived from an EMBL/GenBank/DDBJ whole genome shotgun (WGS) entry which is preliminary data.</text>
</comment>
<dbReference type="AlphaFoldDB" id="A0A843U8F0"/>
<sequence length="90" mass="10180">MANRRANYLSTIRSWGRLCTVCMQIYGMLIKKERNRFAILPAHPNGNPSVLFAVLPNSRSPLRNGHARGNAGLQRRDEKASAIASFFERH</sequence>
<evidence type="ECO:0000313" key="1">
    <source>
        <dbReference type="EMBL" id="MQL77643.1"/>
    </source>
</evidence>
<reference evidence="1" key="1">
    <citation type="submission" date="2017-07" db="EMBL/GenBank/DDBJ databases">
        <title>Taro Niue Genome Assembly and Annotation.</title>
        <authorList>
            <person name="Atibalentja N."/>
            <person name="Keating K."/>
            <person name="Fields C.J."/>
        </authorList>
    </citation>
    <scope>NUCLEOTIDE SEQUENCE</scope>
    <source>
        <strain evidence="1">Niue_2</strain>
        <tissue evidence="1">Leaf</tissue>
    </source>
</reference>
<protein>
    <submittedName>
        <fullName evidence="1">Uncharacterized protein</fullName>
    </submittedName>
</protein>
<dbReference type="Proteomes" id="UP000652761">
    <property type="component" value="Unassembled WGS sequence"/>
</dbReference>
<gene>
    <name evidence="1" type="ORF">Taro_010053</name>
</gene>
<dbReference type="EMBL" id="NMUH01000358">
    <property type="protein sequence ID" value="MQL77643.1"/>
    <property type="molecule type" value="Genomic_DNA"/>
</dbReference>
<organism evidence="1 2">
    <name type="scientific">Colocasia esculenta</name>
    <name type="common">Wild taro</name>
    <name type="synonym">Arum esculentum</name>
    <dbReference type="NCBI Taxonomy" id="4460"/>
    <lineage>
        <taxon>Eukaryota</taxon>
        <taxon>Viridiplantae</taxon>
        <taxon>Streptophyta</taxon>
        <taxon>Embryophyta</taxon>
        <taxon>Tracheophyta</taxon>
        <taxon>Spermatophyta</taxon>
        <taxon>Magnoliopsida</taxon>
        <taxon>Liliopsida</taxon>
        <taxon>Araceae</taxon>
        <taxon>Aroideae</taxon>
        <taxon>Colocasieae</taxon>
        <taxon>Colocasia</taxon>
    </lineage>
</organism>
<accession>A0A843U8F0</accession>
<proteinExistence type="predicted"/>
<evidence type="ECO:0000313" key="2">
    <source>
        <dbReference type="Proteomes" id="UP000652761"/>
    </source>
</evidence>
<keyword evidence="2" id="KW-1185">Reference proteome</keyword>